<sequence>MKVTGKGDAEMGRWGDGEMGRWGDGEMGRWGDLTRVGILHCREGKTWGTRKDSGQGRKTVQNHILLVTKRPLCGENLPCLLSLLVFLVLP</sequence>
<protein>
    <submittedName>
        <fullName evidence="2">Uncharacterized protein</fullName>
    </submittedName>
</protein>
<comment type="caution">
    <text evidence="2">The sequence shown here is derived from an EMBL/GenBank/DDBJ whole genome shotgun (WGS) entry which is preliminary data.</text>
</comment>
<proteinExistence type="predicted"/>
<name>A0ABR8FNC0_9NOST</name>
<dbReference type="RefSeq" id="WP_190717837.1">
    <property type="nucleotide sequence ID" value="NZ_JACJST010000022.1"/>
</dbReference>
<evidence type="ECO:0000313" key="3">
    <source>
        <dbReference type="Proteomes" id="UP000640531"/>
    </source>
</evidence>
<dbReference type="EMBL" id="JACJST010000022">
    <property type="protein sequence ID" value="MBD2570221.1"/>
    <property type="molecule type" value="Genomic_DNA"/>
</dbReference>
<gene>
    <name evidence="2" type="ORF">H6G59_20440</name>
</gene>
<evidence type="ECO:0000256" key="1">
    <source>
        <dbReference type="SAM" id="MobiDB-lite"/>
    </source>
</evidence>
<accession>A0ABR8FNC0</accession>
<dbReference type="Proteomes" id="UP000640531">
    <property type="component" value="Unassembled WGS sequence"/>
</dbReference>
<feature type="region of interest" description="Disordered" evidence="1">
    <location>
        <begin position="1"/>
        <end position="20"/>
    </location>
</feature>
<reference evidence="2 3" key="1">
    <citation type="journal article" date="2020" name="ISME J.">
        <title>Comparative genomics reveals insights into cyanobacterial evolution and habitat adaptation.</title>
        <authorList>
            <person name="Chen M.Y."/>
            <person name="Teng W.K."/>
            <person name="Zhao L."/>
            <person name="Hu C.X."/>
            <person name="Zhou Y.K."/>
            <person name="Han B.P."/>
            <person name="Song L.R."/>
            <person name="Shu W.S."/>
        </authorList>
    </citation>
    <scope>NUCLEOTIDE SEQUENCE [LARGE SCALE GENOMIC DNA]</scope>
    <source>
        <strain evidence="2 3">FACHB-196</strain>
    </source>
</reference>
<organism evidence="2 3">
    <name type="scientific">Anabaena lutea FACHB-196</name>
    <dbReference type="NCBI Taxonomy" id="2692881"/>
    <lineage>
        <taxon>Bacteria</taxon>
        <taxon>Bacillati</taxon>
        <taxon>Cyanobacteriota</taxon>
        <taxon>Cyanophyceae</taxon>
        <taxon>Nostocales</taxon>
        <taxon>Nostocaceae</taxon>
        <taxon>Anabaena</taxon>
    </lineage>
</organism>
<evidence type="ECO:0000313" key="2">
    <source>
        <dbReference type="EMBL" id="MBD2570221.1"/>
    </source>
</evidence>
<keyword evidence="3" id="KW-1185">Reference proteome</keyword>